<dbReference type="EMBL" id="KI517683">
    <property type="protein sequence ID" value="ESQ34466.1"/>
    <property type="molecule type" value="Genomic_DNA"/>
</dbReference>
<keyword evidence="2" id="KW-1185">Reference proteome</keyword>
<reference evidence="1 2" key="1">
    <citation type="journal article" date="2013" name="Front. Plant Sci.">
        <title>The Reference Genome of the Halophytic Plant Eutrema salsugineum.</title>
        <authorList>
            <person name="Yang R."/>
            <person name="Jarvis D.E."/>
            <person name="Chen H."/>
            <person name="Beilstein M.A."/>
            <person name="Grimwood J."/>
            <person name="Jenkins J."/>
            <person name="Shu S."/>
            <person name="Prochnik S."/>
            <person name="Xin M."/>
            <person name="Ma C."/>
            <person name="Schmutz J."/>
            <person name="Wing R.A."/>
            <person name="Mitchell-Olds T."/>
            <person name="Schumaker K.S."/>
            <person name="Wang X."/>
        </authorList>
    </citation>
    <scope>NUCLEOTIDE SEQUENCE [LARGE SCALE GENOMIC DNA]</scope>
</reference>
<protein>
    <submittedName>
        <fullName evidence="1">Uncharacterized protein</fullName>
    </submittedName>
</protein>
<name>V4MRR0_EUTSA</name>
<sequence>MFYPFYVGELLQAIQAT</sequence>
<dbReference type="Proteomes" id="UP000030689">
    <property type="component" value="Unassembled WGS sequence"/>
</dbReference>
<evidence type="ECO:0000313" key="1">
    <source>
        <dbReference type="EMBL" id="ESQ34466.1"/>
    </source>
</evidence>
<feature type="non-terminal residue" evidence="1">
    <location>
        <position position="17"/>
    </location>
</feature>
<evidence type="ECO:0000313" key="2">
    <source>
        <dbReference type="Proteomes" id="UP000030689"/>
    </source>
</evidence>
<dbReference type="AlphaFoldDB" id="V4MRR0"/>
<accession>V4MRR0</accession>
<proteinExistence type="predicted"/>
<organism evidence="1 2">
    <name type="scientific">Eutrema salsugineum</name>
    <name type="common">Saltwater cress</name>
    <name type="synonym">Sisymbrium salsugineum</name>
    <dbReference type="NCBI Taxonomy" id="72664"/>
    <lineage>
        <taxon>Eukaryota</taxon>
        <taxon>Viridiplantae</taxon>
        <taxon>Streptophyta</taxon>
        <taxon>Embryophyta</taxon>
        <taxon>Tracheophyta</taxon>
        <taxon>Spermatophyta</taxon>
        <taxon>Magnoliopsida</taxon>
        <taxon>eudicotyledons</taxon>
        <taxon>Gunneridae</taxon>
        <taxon>Pentapetalae</taxon>
        <taxon>rosids</taxon>
        <taxon>malvids</taxon>
        <taxon>Brassicales</taxon>
        <taxon>Brassicaceae</taxon>
        <taxon>Eutremeae</taxon>
        <taxon>Eutrema</taxon>
    </lineage>
</organism>
<dbReference type="KEGG" id="eus:EUTSA_v100093451m"/>
<gene>
    <name evidence="1" type="ORF">EUTSA_v100093451mg</name>
</gene>